<keyword evidence="2" id="KW-0472">Membrane</keyword>
<dbReference type="AlphaFoldDB" id="A0AAD2CR98"/>
<comment type="caution">
    <text evidence="3">The sequence shown here is derived from an EMBL/GenBank/DDBJ whole genome shotgun (WGS) entry which is preliminary data.</text>
</comment>
<dbReference type="InterPro" id="IPR007577">
    <property type="entry name" value="GlycoTrfase_DXD_sugar-bd_CS"/>
</dbReference>
<dbReference type="EMBL" id="CAKOGP040000668">
    <property type="protein sequence ID" value="CAJ1938000.1"/>
    <property type="molecule type" value="Genomic_DNA"/>
</dbReference>
<evidence type="ECO:0000256" key="1">
    <source>
        <dbReference type="SAM" id="MobiDB-lite"/>
    </source>
</evidence>
<keyword evidence="2" id="KW-1133">Transmembrane helix</keyword>
<sequence length="507" mass="57796">MVAINSNTMNNKGNTTTKMIMAFICGIAVSQFFFSMSLHGDNSHCDEHMLLDGHVMVNSKIPEQAESLTRTLADAASETTGGALRIPQPSPTDPPTRSPTASPIEPKIEPAANIVQTAATTQTNGPEIGSLTYPAFPYHRGVYPLFFNQRPSDFDNRTYWNTEDKCRYSSAWLRAAASSPTQEGGVCRHDNKECPILVHTELLLKRNTSMVDYRKEQLPVLSFLATQHESVKMNILVNEQDHKNPPAWVTALLEHPVYKHRIQLQYWTVDTMDSEGLPDNFLPAFKHAFENLAVPASASDVRRYAVLYDKGGLWFDTDHVYLSDVRPLMGYDYVVVADRNKLNNCAIGTHQRHSEMMKRILHQVVKTYENKNDGKYYRFGPYLFEDMRKDKSKAMPFGVLNACLFDAWGGHAKNQPWWWDFSQKKASKRHMQFLQDRTGPFAYHWHGLWPDKVIPTSSASILHKNYVVQLGLDPEIFKADMSEVDWTPFKDYNPYSGETIPLPESYF</sequence>
<dbReference type="Proteomes" id="UP001295423">
    <property type="component" value="Unassembled WGS sequence"/>
</dbReference>
<dbReference type="InterPro" id="IPR029044">
    <property type="entry name" value="Nucleotide-diphossugar_trans"/>
</dbReference>
<gene>
    <name evidence="3" type="ORF">CYCCA115_LOCUS5924</name>
</gene>
<keyword evidence="4" id="KW-1185">Reference proteome</keyword>
<dbReference type="Gene3D" id="3.90.550.20">
    <property type="match status" value="1"/>
</dbReference>
<proteinExistence type="predicted"/>
<evidence type="ECO:0000313" key="3">
    <source>
        <dbReference type="EMBL" id="CAJ1938000.1"/>
    </source>
</evidence>
<name>A0AAD2CR98_9STRA</name>
<reference evidence="3" key="1">
    <citation type="submission" date="2023-08" db="EMBL/GenBank/DDBJ databases">
        <authorList>
            <person name="Audoor S."/>
            <person name="Bilcke G."/>
        </authorList>
    </citation>
    <scope>NUCLEOTIDE SEQUENCE</scope>
</reference>
<organism evidence="3 4">
    <name type="scientific">Cylindrotheca closterium</name>
    <dbReference type="NCBI Taxonomy" id="2856"/>
    <lineage>
        <taxon>Eukaryota</taxon>
        <taxon>Sar</taxon>
        <taxon>Stramenopiles</taxon>
        <taxon>Ochrophyta</taxon>
        <taxon>Bacillariophyta</taxon>
        <taxon>Bacillariophyceae</taxon>
        <taxon>Bacillariophycidae</taxon>
        <taxon>Bacillariales</taxon>
        <taxon>Bacillariaceae</taxon>
        <taxon>Cylindrotheca</taxon>
    </lineage>
</organism>
<dbReference type="SUPFAM" id="SSF53448">
    <property type="entry name" value="Nucleotide-diphospho-sugar transferases"/>
    <property type="match status" value="1"/>
</dbReference>
<feature type="compositionally biased region" description="Pro residues" evidence="1">
    <location>
        <begin position="88"/>
        <end position="97"/>
    </location>
</feature>
<accession>A0AAD2CR98</accession>
<feature type="region of interest" description="Disordered" evidence="1">
    <location>
        <begin position="73"/>
        <end position="104"/>
    </location>
</feature>
<keyword evidence="2" id="KW-0812">Transmembrane</keyword>
<evidence type="ECO:0000256" key="2">
    <source>
        <dbReference type="SAM" id="Phobius"/>
    </source>
</evidence>
<dbReference type="Pfam" id="PF04488">
    <property type="entry name" value="Gly_transf_sug"/>
    <property type="match status" value="1"/>
</dbReference>
<evidence type="ECO:0000313" key="4">
    <source>
        <dbReference type="Proteomes" id="UP001295423"/>
    </source>
</evidence>
<protein>
    <submittedName>
        <fullName evidence="3">Uncharacterized protein</fullName>
    </submittedName>
</protein>
<feature type="transmembrane region" description="Helical" evidence="2">
    <location>
        <begin position="20"/>
        <end position="38"/>
    </location>
</feature>